<keyword evidence="2" id="KW-0732">Signal</keyword>
<dbReference type="PANTHER" id="PTHR15414">
    <property type="entry name" value="OS-9-RELATED"/>
    <property type="match status" value="1"/>
</dbReference>
<accession>A0A0N4XRN6</accession>
<dbReference type="InterPro" id="IPR009011">
    <property type="entry name" value="Man6P_isomerase_rcpt-bd_dom_sf"/>
</dbReference>
<feature type="region of interest" description="Disordered" evidence="5">
    <location>
        <begin position="1"/>
        <end position="20"/>
    </location>
</feature>
<dbReference type="EMBL" id="UYSL01011728">
    <property type="protein sequence ID" value="VDL68777.1"/>
    <property type="molecule type" value="Genomic_DNA"/>
</dbReference>
<dbReference type="GO" id="GO:0005788">
    <property type="term" value="C:endoplasmic reticulum lumen"/>
    <property type="evidence" value="ECO:0007669"/>
    <property type="project" value="TreeGrafter"/>
</dbReference>
<evidence type="ECO:0000256" key="5">
    <source>
        <dbReference type="SAM" id="MobiDB-lite"/>
    </source>
</evidence>
<protein>
    <submittedName>
        <fullName evidence="9">MRH domain-containing protein</fullName>
    </submittedName>
</protein>
<feature type="domain" description="MRH" evidence="6">
    <location>
        <begin position="1"/>
        <end position="64"/>
    </location>
</feature>
<name>A0A0N4XRN6_NIPBR</name>
<dbReference type="STRING" id="27835.A0A0N4XRN6"/>
<evidence type="ECO:0000256" key="1">
    <source>
        <dbReference type="ARBA" id="ARBA00004240"/>
    </source>
</evidence>
<dbReference type="SUPFAM" id="SSF50911">
    <property type="entry name" value="Mannose 6-phosphate receptor domain"/>
    <property type="match status" value="1"/>
</dbReference>
<evidence type="ECO:0000256" key="4">
    <source>
        <dbReference type="ARBA" id="ARBA00023157"/>
    </source>
</evidence>
<keyword evidence="3" id="KW-0256">Endoplasmic reticulum</keyword>
<dbReference type="Gene3D" id="2.70.130.10">
    <property type="entry name" value="Mannose-6-phosphate receptor binding domain"/>
    <property type="match status" value="1"/>
</dbReference>
<gene>
    <name evidence="7" type="ORF">NBR_LOCUS5188</name>
</gene>
<evidence type="ECO:0000256" key="2">
    <source>
        <dbReference type="ARBA" id="ARBA00022729"/>
    </source>
</evidence>
<dbReference type="PANTHER" id="PTHR15414:SF5">
    <property type="entry name" value="PROTEIN OS-9"/>
    <property type="match status" value="1"/>
</dbReference>
<reference evidence="9" key="1">
    <citation type="submission" date="2017-02" db="UniProtKB">
        <authorList>
            <consortium name="WormBaseParasite"/>
        </authorList>
    </citation>
    <scope>IDENTIFICATION</scope>
</reference>
<keyword evidence="8" id="KW-1185">Reference proteome</keyword>
<reference evidence="7 8" key="2">
    <citation type="submission" date="2018-11" db="EMBL/GenBank/DDBJ databases">
        <authorList>
            <consortium name="Pathogen Informatics"/>
        </authorList>
    </citation>
    <scope>NUCLEOTIDE SEQUENCE [LARGE SCALE GENOMIC DNA]</scope>
</reference>
<evidence type="ECO:0000313" key="9">
    <source>
        <dbReference type="WBParaSite" id="NBR_0000518801-mRNA-1"/>
    </source>
</evidence>
<evidence type="ECO:0000313" key="7">
    <source>
        <dbReference type="EMBL" id="VDL68777.1"/>
    </source>
</evidence>
<comment type="subcellular location">
    <subcellularLocation>
        <location evidence="1">Endoplasmic reticulum</location>
    </subcellularLocation>
</comment>
<evidence type="ECO:0000259" key="6">
    <source>
        <dbReference type="PROSITE" id="PS51914"/>
    </source>
</evidence>
<dbReference type="InterPro" id="IPR044865">
    <property type="entry name" value="MRH_dom"/>
</dbReference>
<dbReference type="PROSITE" id="PS51914">
    <property type="entry name" value="MRH"/>
    <property type="match status" value="1"/>
</dbReference>
<dbReference type="GO" id="GO:0030970">
    <property type="term" value="P:retrograde protein transport, ER to cytosol"/>
    <property type="evidence" value="ECO:0007669"/>
    <property type="project" value="TreeGrafter"/>
</dbReference>
<dbReference type="InterPro" id="IPR045149">
    <property type="entry name" value="OS-9-like"/>
</dbReference>
<dbReference type="Proteomes" id="UP000271162">
    <property type="component" value="Unassembled WGS sequence"/>
</dbReference>
<dbReference type="AlphaFoldDB" id="A0A0N4XRN6"/>
<dbReference type="WBParaSite" id="NBR_0000518801-mRNA-1">
    <property type="protein sequence ID" value="NBR_0000518801-mRNA-1"/>
    <property type="gene ID" value="NBR_0000518801"/>
</dbReference>
<evidence type="ECO:0000313" key="8">
    <source>
        <dbReference type="Proteomes" id="UP000271162"/>
    </source>
</evidence>
<dbReference type="GO" id="GO:0030968">
    <property type="term" value="P:endoplasmic reticulum unfolded protein response"/>
    <property type="evidence" value="ECO:0007669"/>
    <property type="project" value="InterPro"/>
</dbReference>
<keyword evidence="4" id="KW-1015">Disulfide bond</keyword>
<evidence type="ECO:0000256" key="3">
    <source>
        <dbReference type="ARBA" id="ARBA00022824"/>
    </source>
</evidence>
<proteinExistence type="predicted"/>
<organism evidence="9">
    <name type="scientific">Nippostrongylus brasiliensis</name>
    <name type="common">Rat hookworm</name>
    <dbReference type="NCBI Taxonomy" id="27835"/>
    <lineage>
        <taxon>Eukaryota</taxon>
        <taxon>Metazoa</taxon>
        <taxon>Ecdysozoa</taxon>
        <taxon>Nematoda</taxon>
        <taxon>Chromadorea</taxon>
        <taxon>Rhabditida</taxon>
        <taxon>Rhabditina</taxon>
        <taxon>Rhabditomorpha</taxon>
        <taxon>Strongyloidea</taxon>
        <taxon>Heligmosomidae</taxon>
        <taxon>Nippostrongylus</taxon>
    </lineage>
</organism>
<sequence>MYLEEHYEGGTPCDLPDKKSPRKTAVRYECDPQLSTSEAYIQHVEEEASCEYVITVKVGSLCSLSAFMPPNLIEPNKIICQPFVSKEVIEKFLVDTIRKKEDMKEAASRARKSLELVQRIQRRRAAMRRTELLRDPSSKTSALRSYIDNEYQTAVKEYMKDALQARTGDSNSEELTNTAGTLSREIDDIDRTF</sequence>